<protein>
    <submittedName>
        <fullName evidence="1">Uncharacterized protein</fullName>
    </submittedName>
</protein>
<name>A0ABT8Y8H0_9SPHN</name>
<evidence type="ECO:0000313" key="1">
    <source>
        <dbReference type="EMBL" id="MDO6414178.1"/>
    </source>
</evidence>
<sequence length="102" mass="11087">MSEFISNDNHRSLDGRRRIEDPHGEAAILLVESLIHSLIARRVLSFAEAIEIVDIAGDAKREIAADVGESAAEIQTLTILDAIRATLSIDLAGDERSKPLVI</sequence>
<accession>A0ABT8Y8H0</accession>
<dbReference type="Proteomes" id="UP001169764">
    <property type="component" value="Unassembled WGS sequence"/>
</dbReference>
<reference evidence="1" key="1">
    <citation type="submission" date="2023-07" db="EMBL/GenBank/DDBJ databases">
        <authorList>
            <person name="Kim M."/>
        </authorList>
    </citation>
    <scope>NUCLEOTIDE SEQUENCE</scope>
    <source>
        <strain evidence="1">BIUV-7</strain>
    </source>
</reference>
<keyword evidence="2" id="KW-1185">Reference proteome</keyword>
<evidence type="ECO:0000313" key="2">
    <source>
        <dbReference type="Proteomes" id="UP001169764"/>
    </source>
</evidence>
<dbReference type="RefSeq" id="WP_303541186.1">
    <property type="nucleotide sequence ID" value="NZ_JAUOTP010000003.1"/>
</dbReference>
<gene>
    <name evidence="1" type="ORF">Q4F19_07275</name>
</gene>
<proteinExistence type="predicted"/>
<comment type="caution">
    <text evidence="1">The sequence shown here is derived from an EMBL/GenBank/DDBJ whole genome shotgun (WGS) entry which is preliminary data.</text>
</comment>
<organism evidence="1 2">
    <name type="scientific">Sphingomonas natans</name>
    <dbReference type="NCBI Taxonomy" id="3063330"/>
    <lineage>
        <taxon>Bacteria</taxon>
        <taxon>Pseudomonadati</taxon>
        <taxon>Pseudomonadota</taxon>
        <taxon>Alphaproteobacteria</taxon>
        <taxon>Sphingomonadales</taxon>
        <taxon>Sphingomonadaceae</taxon>
        <taxon>Sphingomonas</taxon>
    </lineage>
</organism>
<dbReference type="EMBL" id="JAUOTP010000003">
    <property type="protein sequence ID" value="MDO6414178.1"/>
    <property type="molecule type" value="Genomic_DNA"/>
</dbReference>